<organism evidence="2 3">
    <name type="scientific">Ravibacter arvi</name>
    <dbReference type="NCBI Taxonomy" id="2051041"/>
    <lineage>
        <taxon>Bacteria</taxon>
        <taxon>Pseudomonadati</taxon>
        <taxon>Bacteroidota</taxon>
        <taxon>Cytophagia</taxon>
        <taxon>Cytophagales</taxon>
        <taxon>Spirosomataceae</taxon>
        <taxon>Ravibacter</taxon>
    </lineage>
</organism>
<comment type="caution">
    <text evidence="2">The sequence shown here is derived from an EMBL/GenBank/DDBJ whole genome shotgun (WGS) entry which is preliminary data.</text>
</comment>
<sequence>MQLHKTILTAILGVLLFPLTSWAQPGRQPNIIFLLADDHRYDALGAAGNTIIRTPHLDRLAREGVYFKNAYVTTAICSVSRASILSGQYLSRHGIDDFAKDFSPGALAHTYPLLLKKAGYTIGFAGKYGVGANPPETEFDYWKCVNKGQPPYWYKRADGSLIHDTDTVANSVADFLAHFAGKGPFCLSVSFKAPHELDGNPPLYPVQKRFETLYSDTQIPLPATYGPEYWEKHPAFFRTDENIGRVRWKPLFSTPERYQETAKNYYRLVTGVDEVAGKIRQQLEALGIAGNTIIVYMGDNGFCLGEHGLQGKWFGFEESIRVPLIIYDPRAAAPPHTEEKIALNIDIAPTLLDLAGLRAPGVMQGKSLAPFLSGRRVKSWRDDFFYEHTFLGTPRLPKTAGVVKTDWKYIMYTEHGYEEFYDLRRDPHETRNLADDPEYSKKLEAFRKRYLAYSKQVKD</sequence>
<dbReference type="InterPro" id="IPR017850">
    <property type="entry name" value="Alkaline_phosphatase_core_sf"/>
</dbReference>
<evidence type="ECO:0000259" key="1">
    <source>
        <dbReference type="Pfam" id="PF00884"/>
    </source>
</evidence>
<dbReference type="SUPFAM" id="SSF53649">
    <property type="entry name" value="Alkaline phosphatase-like"/>
    <property type="match status" value="1"/>
</dbReference>
<dbReference type="Gene3D" id="3.40.720.10">
    <property type="entry name" value="Alkaline Phosphatase, subunit A"/>
    <property type="match status" value="1"/>
</dbReference>
<evidence type="ECO:0000313" key="2">
    <source>
        <dbReference type="EMBL" id="GAA4440171.1"/>
    </source>
</evidence>
<dbReference type="RefSeq" id="WP_345029243.1">
    <property type="nucleotide sequence ID" value="NZ_BAABEY010000024.1"/>
</dbReference>
<proteinExistence type="predicted"/>
<feature type="domain" description="Sulfatase N-terminal" evidence="1">
    <location>
        <begin position="29"/>
        <end position="356"/>
    </location>
</feature>
<accession>A0ABP8LY72</accession>
<dbReference type="CDD" id="cd16031">
    <property type="entry name" value="G6S_like"/>
    <property type="match status" value="1"/>
</dbReference>
<keyword evidence="3" id="KW-1185">Reference proteome</keyword>
<protein>
    <submittedName>
        <fullName evidence="2">Sulfatase</fullName>
    </submittedName>
</protein>
<reference evidence="3" key="1">
    <citation type="journal article" date="2019" name="Int. J. Syst. Evol. Microbiol.">
        <title>The Global Catalogue of Microorganisms (GCM) 10K type strain sequencing project: providing services to taxonomists for standard genome sequencing and annotation.</title>
        <authorList>
            <consortium name="The Broad Institute Genomics Platform"/>
            <consortium name="The Broad Institute Genome Sequencing Center for Infectious Disease"/>
            <person name="Wu L."/>
            <person name="Ma J."/>
        </authorList>
    </citation>
    <scope>NUCLEOTIDE SEQUENCE [LARGE SCALE GENOMIC DNA]</scope>
    <source>
        <strain evidence="3">JCM 31920</strain>
    </source>
</reference>
<gene>
    <name evidence="2" type="ORF">GCM10023091_23410</name>
</gene>
<dbReference type="InterPro" id="IPR000917">
    <property type="entry name" value="Sulfatase_N"/>
</dbReference>
<dbReference type="PANTHER" id="PTHR43108:SF6">
    <property type="entry name" value="N-SULPHOGLUCOSAMINE SULPHOHYDROLASE"/>
    <property type="match status" value="1"/>
</dbReference>
<dbReference type="EMBL" id="BAABEY010000024">
    <property type="protein sequence ID" value="GAA4440171.1"/>
    <property type="molecule type" value="Genomic_DNA"/>
</dbReference>
<evidence type="ECO:0000313" key="3">
    <source>
        <dbReference type="Proteomes" id="UP001501508"/>
    </source>
</evidence>
<dbReference type="Pfam" id="PF00884">
    <property type="entry name" value="Sulfatase"/>
    <property type="match status" value="1"/>
</dbReference>
<dbReference type="PANTHER" id="PTHR43108">
    <property type="entry name" value="N-ACETYLGLUCOSAMINE-6-SULFATASE FAMILY MEMBER"/>
    <property type="match status" value="1"/>
</dbReference>
<dbReference type="Proteomes" id="UP001501508">
    <property type="component" value="Unassembled WGS sequence"/>
</dbReference>
<name>A0ABP8LY72_9BACT</name>